<feature type="region of interest" description="Disordered" evidence="2">
    <location>
        <begin position="566"/>
        <end position="587"/>
    </location>
</feature>
<sequence length="794" mass="83009">MDPHLLKKLNQARRQRRAAALITDLGDGRDRLVSPGDPVAGPLGEAIAKAFRSGKSTLASAEGREFFINVHLPPPRLVIIGAVHISQVLAPLAAMAGFDVRIIDPRTAFATPERFAGLDLTAEWPEEALAARPLDAFTALVAVTHDPKIDDQPLIAALRSNCFYIGALGSRKTHARRVERLTEAGISETELGRIAAPIGLPIGAATPSEIAVAIMAQIIEALRKRPLADEQGEAKAQSDGASPGLRFGPVPLDAAEGAILAHSLQAGKTRLKKGLRLEADSLSQLRAEGIETVIAARPGPGDIAENEAAETIAAAFSDAGLRIGEAATGRVNLFAAHDGLLRIDAALVDQLNAIDPAITFACLPDHCTVRSGDLLATVKIIPLAVSSRSLDAARAIATHPDFAAVRPFRPHDVGMIATRLPTLKDTVIAKTKARTEERLRAYGSHLSDHRTIAHDEEILAETLRDMAGAHDMLLIFGASAVVDRDDVIPAAIRRAGGHVERVGMPVDPGNLLVLGTIDDIPVIGAPGCARSPKENGFDWLLARLHAGETPRSADIARMGVGGLLTEIPSRPQPRAEASPGPATSRADLAGQPSVAVLLLAAGSARRMGESAGHKLLARFDGEPLVRRSARNALASRAEQVIIVTGHRQDEIVAALDGLDVTFAGNPDHAEGIASSLKAGAGAIDGDPAGVMIVLADMPAVTAAHLDRLIDAFVAEGGQSIIRASDADRRGNPVILPARMAAEFRNLQGDVGARALIETSGYPVVDIDIGAAARLDVDTPEAVKAAGGVLESGGD</sequence>
<evidence type="ECO:0000313" key="4">
    <source>
        <dbReference type="EMBL" id="MBW3098853.1"/>
    </source>
</evidence>
<dbReference type="SMART" id="SM00852">
    <property type="entry name" value="MoCF_biosynth"/>
    <property type="match status" value="1"/>
</dbReference>
<dbReference type="InterPro" id="IPR052698">
    <property type="entry name" value="MoCofactor_Util/Proc"/>
</dbReference>
<comment type="caution">
    <text evidence="4">The sequence shown here is derived from an EMBL/GenBank/DDBJ whole genome shotgun (WGS) entry which is preliminary data.</text>
</comment>
<organism evidence="4 5">
    <name type="scientific">Pseudohoeflea coraliihabitans</name>
    <dbReference type="NCBI Taxonomy" id="2860393"/>
    <lineage>
        <taxon>Bacteria</taxon>
        <taxon>Pseudomonadati</taxon>
        <taxon>Pseudomonadota</taxon>
        <taxon>Alphaproteobacteria</taxon>
        <taxon>Hyphomicrobiales</taxon>
        <taxon>Rhizobiaceae</taxon>
        <taxon>Pseudohoeflea</taxon>
    </lineage>
</organism>
<dbReference type="InterPro" id="IPR025877">
    <property type="entry name" value="MobA-like_NTP_Trfase"/>
</dbReference>
<dbReference type="Pfam" id="PF12804">
    <property type="entry name" value="NTP_transf_3"/>
    <property type="match status" value="1"/>
</dbReference>
<dbReference type="Proteomes" id="UP001430804">
    <property type="component" value="Unassembled WGS sequence"/>
</dbReference>
<dbReference type="Pfam" id="PF13478">
    <property type="entry name" value="XdhC_C"/>
    <property type="match status" value="1"/>
</dbReference>
<feature type="domain" description="MoaB/Mog" evidence="3">
    <location>
        <begin position="414"/>
        <end position="546"/>
    </location>
</feature>
<accession>A0ABS6WTB4</accession>
<dbReference type="PANTHER" id="PTHR30388">
    <property type="entry name" value="ALDEHYDE OXIDOREDUCTASE MOLYBDENUM COFACTOR ASSEMBLY PROTEIN"/>
    <property type="match status" value="1"/>
</dbReference>
<dbReference type="PANTHER" id="PTHR30388:SF4">
    <property type="entry name" value="MOLYBDENUM COFACTOR INSERTION CHAPERONE PAOD"/>
    <property type="match status" value="1"/>
</dbReference>
<dbReference type="InterPro" id="IPR027051">
    <property type="entry name" value="XdhC_Rossmann_dom"/>
</dbReference>
<keyword evidence="1" id="KW-0460">Magnesium</keyword>
<dbReference type="InterPro" id="IPR001453">
    <property type="entry name" value="MoaB/Mog_dom"/>
</dbReference>
<keyword evidence="5" id="KW-1185">Reference proteome</keyword>
<evidence type="ECO:0000259" key="3">
    <source>
        <dbReference type="SMART" id="SM00852"/>
    </source>
</evidence>
<proteinExistence type="predicted"/>
<name>A0ABS6WTB4_9HYPH</name>
<gene>
    <name evidence="4" type="ORF">KY465_16335</name>
</gene>
<evidence type="ECO:0000256" key="1">
    <source>
        <dbReference type="ARBA" id="ARBA00022842"/>
    </source>
</evidence>
<reference evidence="4" key="1">
    <citation type="submission" date="2021-07" db="EMBL/GenBank/DDBJ databases">
        <title>Pseudohoeflea marina sp. nov. a polyhydroxyalcanoate-producing bacterium.</title>
        <authorList>
            <person name="Zheng W."/>
            <person name="Yu S."/>
            <person name="Huang Y."/>
        </authorList>
    </citation>
    <scope>NUCLEOTIDE SEQUENCE</scope>
    <source>
        <strain evidence="4">DP4N28-3</strain>
    </source>
</reference>
<protein>
    <submittedName>
        <fullName evidence="4">XdhC family protein</fullName>
    </submittedName>
</protein>
<dbReference type="CDD" id="cd03522">
    <property type="entry name" value="MoeA_like"/>
    <property type="match status" value="1"/>
</dbReference>
<dbReference type="EMBL" id="JAHWQX010000004">
    <property type="protein sequence ID" value="MBW3098853.1"/>
    <property type="molecule type" value="Genomic_DNA"/>
</dbReference>
<evidence type="ECO:0000256" key="2">
    <source>
        <dbReference type="SAM" id="MobiDB-lite"/>
    </source>
</evidence>
<dbReference type="CDD" id="cd04182">
    <property type="entry name" value="GT_2_like_f"/>
    <property type="match status" value="1"/>
</dbReference>
<evidence type="ECO:0000313" key="5">
    <source>
        <dbReference type="Proteomes" id="UP001430804"/>
    </source>
</evidence>